<dbReference type="InterPro" id="IPR050728">
    <property type="entry name" value="Zinc_Metalloprotease_M4"/>
</dbReference>
<dbReference type="Gene3D" id="1.10.390.10">
    <property type="entry name" value="Neutral Protease Domain 2"/>
    <property type="match status" value="1"/>
</dbReference>
<organism evidence="2 3">
    <name type="scientific">Pseudomarimonas salicorniae</name>
    <dbReference type="NCBI Taxonomy" id="2933270"/>
    <lineage>
        <taxon>Bacteria</taxon>
        <taxon>Pseudomonadati</taxon>
        <taxon>Pseudomonadota</taxon>
        <taxon>Gammaproteobacteria</taxon>
        <taxon>Lysobacterales</taxon>
        <taxon>Lysobacteraceae</taxon>
        <taxon>Pseudomarimonas</taxon>
    </lineage>
</organism>
<dbReference type="Gene3D" id="2.60.120.380">
    <property type="match status" value="1"/>
</dbReference>
<dbReference type="InterPro" id="IPR036116">
    <property type="entry name" value="FN3_sf"/>
</dbReference>
<protein>
    <submittedName>
        <fullName evidence="2">M36 family metallopeptidase</fullName>
    </submittedName>
</protein>
<keyword evidence="3" id="KW-1185">Reference proteome</keyword>
<dbReference type="Gene3D" id="2.60.40.10">
    <property type="entry name" value="Immunoglobulins"/>
    <property type="match status" value="1"/>
</dbReference>
<evidence type="ECO:0000313" key="3">
    <source>
        <dbReference type="Proteomes" id="UP001431449"/>
    </source>
</evidence>
<proteinExistence type="predicted"/>
<dbReference type="InterPro" id="IPR027268">
    <property type="entry name" value="Peptidase_M4/M1_CTD_sf"/>
</dbReference>
<feature type="chain" id="PRO_5047017839" evidence="1">
    <location>
        <begin position="26"/>
        <end position="1135"/>
    </location>
</feature>
<dbReference type="Proteomes" id="UP001431449">
    <property type="component" value="Unassembled WGS sequence"/>
</dbReference>
<evidence type="ECO:0000313" key="2">
    <source>
        <dbReference type="EMBL" id="MCK7593384.1"/>
    </source>
</evidence>
<dbReference type="SUPFAM" id="SSF55486">
    <property type="entry name" value="Metalloproteases ('zincins'), catalytic domain"/>
    <property type="match status" value="1"/>
</dbReference>
<accession>A0ABT0GGQ7</accession>
<comment type="caution">
    <text evidence="2">The sequence shown here is derived from an EMBL/GenBank/DDBJ whole genome shotgun (WGS) entry which is preliminary data.</text>
</comment>
<evidence type="ECO:0000256" key="1">
    <source>
        <dbReference type="SAM" id="SignalP"/>
    </source>
</evidence>
<dbReference type="PANTHER" id="PTHR33794:SF1">
    <property type="entry name" value="BACILLOLYSIN"/>
    <property type="match status" value="1"/>
</dbReference>
<dbReference type="SUPFAM" id="SSF49265">
    <property type="entry name" value="Fibronectin type III"/>
    <property type="match status" value="1"/>
</dbReference>
<reference evidence="2" key="1">
    <citation type="submission" date="2022-04" db="EMBL/GenBank/DDBJ databases">
        <title>Lysobacter sp. CAU 1642 isolated from sea sand.</title>
        <authorList>
            <person name="Kim W."/>
        </authorList>
    </citation>
    <scope>NUCLEOTIDE SEQUENCE</scope>
    <source>
        <strain evidence="2">CAU 1642</strain>
    </source>
</reference>
<keyword evidence="1" id="KW-0732">Signal</keyword>
<dbReference type="InterPro" id="IPR001842">
    <property type="entry name" value="Peptidase_M36"/>
</dbReference>
<sequence length="1135" mass="121797">MKRPLLTALATATLAALGALPPAAALERHAHQAPRLGSFHLQALTDAVPPVAPTAAQMQAAEALKARWPEAEMRFDPASGSLDSLIHIVSDPHPGTAEEAALDFVRAHGDLFGGLRVDQLRPNARLSRPALGGQLLRFDQVVDGIRIEGAGLGMVLDGENRIRAVFGPVFPQVSLDTQPGLGAAAAVSAASLDLRSAARTLPSEALAVLEPGFAAIESQLGPLLQPQPELRVVMNGTQPRLVWSFYQYSRNPFGLFKYAIDARSGRVLERLDQVRYQESPVEQYADYFPTFPAITPALRSDCAVLDANGGETGRPLGQARILLRKFDQSNRASGVEGVLTGQHAFIQSALPTRIPFAQAALGTYFFDADEAPVKGRTDERDHLKEPAQQQDGISQFIYITGLLEYLDYLHKAGDAISTGGFGSGAFPDSYPNESTPLTGTVHIPNVLAPPEDISDPQFLDKLLGLDNAFAIPVATEIGGQEVVVNPTAYGHGFLLNNLAIDFSVPMHEGTHATITPIAGFEGFPEGPALNEGQADLWAYTIGETPDLGTYPVNACGLLAAVAEAGGDPESYQFIRSAQSQIRYSQLGTRDNQFEEHRDGEIYAGAMWDIREFMLRMYPEPQFRRPDPVSGQPTQLAPRGKDVWERLFLGAMYVLGTSSPDTMVRSRDAMLVADSLLYPSDPTNPGSRGRHAALIERAFAARELGLHSAAPLGGRQTVSTAVSEFTAQRSAPAVPQKITARVVDAETVAVEWQPVEGVLGYQVLKRRSGDPRRLFEGVPGREYYEGDARTNGYTHVEYVLDGTRYADRGQGLGRGPGQGLDSLEYEYAVRAIGRGSDGQVGFSKLSGNAKVGLKTRNVSDRVSTRASNLSFTGASFSFDQQLRNDGSDALFAPLRFEIRRISEPSVSVANADNGGAGRPGDTAVFTYDQSLDPGELSAPRRLVFSNPEGRLFTFKARVRASTRFDVSPARGQQDPVDSAGPNEAARIFHYTERFTGLVPLGSAGLNLVDGVDHVDIEFVARDSAVGVVATLTASPEAGGAYPDLDFALLDAEGNQLASSGNLGPDENLTAAVTPGETYRLRVIGFANGPTVYEVFLDQIVSDQADAGTGPGSQLPIEGVEVEYQVNPLTGQILRLP</sequence>
<gene>
    <name evidence="2" type="ORF">M0G41_06855</name>
</gene>
<dbReference type="Pfam" id="PF02128">
    <property type="entry name" value="Peptidase_M36"/>
    <property type="match status" value="1"/>
</dbReference>
<dbReference type="RefSeq" id="WP_248206827.1">
    <property type="nucleotide sequence ID" value="NZ_JALNMH010000004.1"/>
</dbReference>
<dbReference type="PANTHER" id="PTHR33794">
    <property type="entry name" value="BACILLOLYSIN"/>
    <property type="match status" value="1"/>
</dbReference>
<feature type="signal peptide" evidence="1">
    <location>
        <begin position="1"/>
        <end position="25"/>
    </location>
</feature>
<dbReference type="EMBL" id="JALNMH010000004">
    <property type="protein sequence ID" value="MCK7593384.1"/>
    <property type="molecule type" value="Genomic_DNA"/>
</dbReference>
<name>A0ABT0GGQ7_9GAMM</name>
<dbReference type="InterPro" id="IPR013783">
    <property type="entry name" value="Ig-like_fold"/>
</dbReference>